<dbReference type="EMBL" id="JBJUIK010000001">
    <property type="protein sequence ID" value="KAL3538210.1"/>
    <property type="molecule type" value="Genomic_DNA"/>
</dbReference>
<dbReference type="AlphaFoldDB" id="A0ABD3B3W4"/>
<protein>
    <submittedName>
        <fullName evidence="1">Uncharacterized protein</fullName>
    </submittedName>
</protein>
<dbReference type="Proteomes" id="UP001630127">
    <property type="component" value="Unassembled WGS sequence"/>
</dbReference>
<gene>
    <name evidence="1" type="ORF">ACH5RR_001576</name>
</gene>
<organism evidence="1 2">
    <name type="scientific">Cinchona calisaya</name>
    <dbReference type="NCBI Taxonomy" id="153742"/>
    <lineage>
        <taxon>Eukaryota</taxon>
        <taxon>Viridiplantae</taxon>
        <taxon>Streptophyta</taxon>
        <taxon>Embryophyta</taxon>
        <taxon>Tracheophyta</taxon>
        <taxon>Spermatophyta</taxon>
        <taxon>Magnoliopsida</taxon>
        <taxon>eudicotyledons</taxon>
        <taxon>Gunneridae</taxon>
        <taxon>Pentapetalae</taxon>
        <taxon>asterids</taxon>
        <taxon>lamiids</taxon>
        <taxon>Gentianales</taxon>
        <taxon>Rubiaceae</taxon>
        <taxon>Cinchonoideae</taxon>
        <taxon>Cinchoneae</taxon>
        <taxon>Cinchona</taxon>
    </lineage>
</organism>
<sequence length="350" mass="37020">MSTGCHGLFLRHYRATPFAQKFDKAGVWREDATATATTHKLTVNVATPLEVAANQKLTTKNATVLWPVPDAAAAVLDYSQICHAIAQGDTIAGEPIFASKTQQHAEGDLLAGPMVNLNAPRANALDEDVGVVAANKFAIEFTAPVDNVATIEVINANATGQELVDDDTTSLGSIIGDATAQEAIAEVVVDPKHATNAAARGSMLLQLTKVQFVALFAADQVRKIGEQTTVAAAQSNTVGVCTSKSTSSASNARPFAVAQKCIASMKSKNSAMEGVHNSKILDISQANYNSIIQYNTVGIPLDPEIDDGTVGPPKYILALPSNVKVMEKVEKQASRLRMTAQAQLQIIRLD</sequence>
<comment type="caution">
    <text evidence="1">The sequence shown here is derived from an EMBL/GenBank/DDBJ whole genome shotgun (WGS) entry which is preliminary data.</text>
</comment>
<keyword evidence="2" id="KW-1185">Reference proteome</keyword>
<accession>A0ABD3B3W4</accession>
<evidence type="ECO:0000313" key="2">
    <source>
        <dbReference type="Proteomes" id="UP001630127"/>
    </source>
</evidence>
<reference evidence="1 2" key="1">
    <citation type="submission" date="2024-11" db="EMBL/GenBank/DDBJ databases">
        <title>A near-complete genome assembly of Cinchona calisaya.</title>
        <authorList>
            <person name="Lian D.C."/>
            <person name="Zhao X.W."/>
            <person name="Wei L."/>
        </authorList>
    </citation>
    <scope>NUCLEOTIDE SEQUENCE [LARGE SCALE GENOMIC DNA]</scope>
    <source>
        <tissue evidence="1">Nenye</tissue>
    </source>
</reference>
<proteinExistence type="predicted"/>
<name>A0ABD3B3W4_9GENT</name>
<evidence type="ECO:0000313" key="1">
    <source>
        <dbReference type="EMBL" id="KAL3538210.1"/>
    </source>
</evidence>